<evidence type="ECO:0000313" key="2">
    <source>
        <dbReference type="EMBL" id="KAG0273413.1"/>
    </source>
</evidence>
<dbReference type="AlphaFoldDB" id="A0A9P6QK64"/>
<protein>
    <submittedName>
        <fullName evidence="2">Uncharacterized protein</fullName>
    </submittedName>
</protein>
<dbReference type="EMBL" id="JAAAIN010005681">
    <property type="protein sequence ID" value="KAG0273413.1"/>
    <property type="molecule type" value="Genomic_DNA"/>
</dbReference>
<gene>
    <name evidence="2" type="ORF">BGZ97_010714</name>
</gene>
<feature type="compositionally biased region" description="Pro residues" evidence="1">
    <location>
        <begin position="58"/>
        <end position="69"/>
    </location>
</feature>
<evidence type="ECO:0000313" key="3">
    <source>
        <dbReference type="Proteomes" id="UP000823405"/>
    </source>
</evidence>
<feature type="non-terminal residue" evidence="2">
    <location>
        <position position="69"/>
    </location>
</feature>
<keyword evidence="3" id="KW-1185">Reference proteome</keyword>
<organism evidence="2 3">
    <name type="scientific">Linnemannia gamsii</name>
    <dbReference type="NCBI Taxonomy" id="64522"/>
    <lineage>
        <taxon>Eukaryota</taxon>
        <taxon>Fungi</taxon>
        <taxon>Fungi incertae sedis</taxon>
        <taxon>Mucoromycota</taxon>
        <taxon>Mortierellomycotina</taxon>
        <taxon>Mortierellomycetes</taxon>
        <taxon>Mortierellales</taxon>
        <taxon>Mortierellaceae</taxon>
        <taxon>Linnemannia</taxon>
    </lineage>
</organism>
<dbReference type="Proteomes" id="UP000823405">
    <property type="component" value="Unassembled WGS sequence"/>
</dbReference>
<accession>A0A9P6QK64</accession>
<reference evidence="2" key="1">
    <citation type="journal article" date="2020" name="Fungal Divers.">
        <title>Resolving the Mortierellaceae phylogeny through synthesis of multi-gene phylogenetics and phylogenomics.</title>
        <authorList>
            <person name="Vandepol N."/>
            <person name="Liber J."/>
            <person name="Desiro A."/>
            <person name="Na H."/>
            <person name="Kennedy M."/>
            <person name="Barry K."/>
            <person name="Grigoriev I.V."/>
            <person name="Miller A.N."/>
            <person name="O'Donnell K."/>
            <person name="Stajich J.E."/>
            <person name="Bonito G."/>
        </authorList>
    </citation>
    <scope>NUCLEOTIDE SEQUENCE</scope>
    <source>
        <strain evidence="2">NVP60</strain>
    </source>
</reference>
<proteinExistence type="predicted"/>
<sequence length="69" mass="7926">MLAFLKSISRRGPTIHVDKYIDEIAALPKYKPFIRPMPDPSDQEDDSNNDLSDHEYQPPLPYPSAPQEE</sequence>
<evidence type="ECO:0000256" key="1">
    <source>
        <dbReference type="SAM" id="MobiDB-lite"/>
    </source>
</evidence>
<name>A0A9P6QK64_9FUNG</name>
<feature type="region of interest" description="Disordered" evidence="1">
    <location>
        <begin position="31"/>
        <end position="69"/>
    </location>
</feature>
<comment type="caution">
    <text evidence="2">The sequence shown here is derived from an EMBL/GenBank/DDBJ whole genome shotgun (WGS) entry which is preliminary data.</text>
</comment>